<dbReference type="STRING" id="471821.TGRD_698"/>
<dbReference type="RefSeq" id="WP_015423702.1">
    <property type="nucleotide sequence ID" value="NC_020419.1"/>
</dbReference>
<evidence type="ECO:0000313" key="9">
    <source>
        <dbReference type="Proteomes" id="UP000001691"/>
    </source>
</evidence>
<dbReference type="PANTHER" id="PTHR30563:SF0">
    <property type="entry name" value="DNA RECOMBINATION PROTEIN RMUC"/>
    <property type="match status" value="1"/>
</dbReference>
<dbReference type="PATRIC" id="fig|471821.5.peg.1186"/>
<evidence type="ECO:0000256" key="3">
    <source>
        <dbReference type="ARBA" id="ARBA00023054"/>
    </source>
</evidence>
<evidence type="ECO:0000256" key="6">
    <source>
        <dbReference type="SAM" id="MobiDB-lite"/>
    </source>
</evidence>
<reference evidence="9" key="1">
    <citation type="journal article" date="2008" name="Proc. Natl. Acad. Sci. U.S.A.">
        <title>Complete genome of the uncultured termite group 1 bacteria in a single host protist cell.</title>
        <authorList>
            <person name="Hongoh Y."/>
            <person name="Sharma V.K."/>
            <person name="Prakash T."/>
            <person name="Noda S."/>
            <person name="Taylor T.D."/>
            <person name="Kudo T."/>
            <person name="Sakaki Y."/>
            <person name="Toyoda A."/>
            <person name="Hattori M."/>
            <person name="Ohkuma M."/>
        </authorList>
    </citation>
    <scope>NUCLEOTIDE SEQUENCE [LARGE SCALE GENOMIC DNA]</scope>
    <source>
        <strain evidence="9">Rs-D17 genomovar Ri2008</strain>
    </source>
</reference>
<dbReference type="AlphaFoldDB" id="B1GYT8"/>
<keyword evidence="7" id="KW-1133">Transmembrane helix</keyword>
<feature type="transmembrane region" description="Helical" evidence="7">
    <location>
        <begin position="7"/>
        <end position="26"/>
    </location>
</feature>
<evidence type="ECO:0000256" key="1">
    <source>
        <dbReference type="ARBA" id="ARBA00003416"/>
    </source>
</evidence>
<dbReference type="GO" id="GO:0006310">
    <property type="term" value="P:DNA recombination"/>
    <property type="evidence" value="ECO:0007669"/>
    <property type="project" value="UniProtKB-KW"/>
</dbReference>
<evidence type="ECO:0000313" key="8">
    <source>
        <dbReference type="EMBL" id="BAG14181.1"/>
    </source>
</evidence>
<protein>
    <submittedName>
        <fullName evidence="8">DNA recombination protein RmuC homolog</fullName>
    </submittedName>
</protein>
<organism evidence="8 9">
    <name type="scientific">Endomicrobium trichonymphae</name>
    <dbReference type="NCBI Taxonomy" id="1408204"/>
    <lineage>
        <taxon>Bacteria</taxon>
        <taxon>Pseudomonadati</taxon>
        <taxon>Elusimicrobiota</taxon>
        <taxon>Endomicrobiia</taxon>
        <taxon>Endomicrobiales</taxon>
        <taxon>Endomicrobiaceae</taxon>
        <taxon>Candidatus Endomicrobiellum</taxon>
    </lineage>
</organism>
<evidence type="ECO:0000256" key="2">
    <source>
        <dbReference type="ARBA" id="ARBA00009840"/>
    </source>
</evidence>
<proteinExistence type="inferred from homology"/>
<dbReference type="Proteomes" id="UP000001691">
    <property type="component" value="Chromosome"/>
</dbReference>
<dbReference type="InterPro" id="IPR003798">
    <property type="entry name" value="DNA_recombination_RmuC"/>
</dbReference>
<keyword evidence="7" id="KW-0812">Transmembrane</keyword>
<comment type="similarity">
    <text evidence="2">Belongs to the RmuC family.</text>
</comment>
<dbReference type="HOGENOM" id="CLU_024057_0_1_0"/>
<dbReference type="Pfam" id="PF02646">
    <property type="entry name" value="RmuC"/>
    <property type="match status" value="1"/>
</dbReference>
<keyword evidence="4" id="KW-0233">DNA recombination</keyword>
<comment type="function">
    <text evidence="1">Involved in DNA recombination.</text>
</comment>
<keyword evidence="3 5" id="KW-0175">Coiled coil</keyword>
<evidence type="ECO:0000256" key="7">
    <source>
        <dbReference type="SAM" id="Phobius"/>
    </source>
</evidence>
<keyword evidence="9" id="KW-1185">Reference proteome</keyword>
<feature type="coiled-coil region" evidence="5">
    <location>
        <begin position="32"/>
        <end position="150"/>
    </location>
</feature>
<sequence length="509" mass="57745">MNTTISIFLFLSGIAAGICLFAFKYIPLSKDNAAKEQKINNLKENIENQTQLSNNLKIEFENIASKVSEEKNANISLSKDNAAKEQKIHDLMENIENQMRDNAAKEQKIHDLTKNIENLSKDNAAKEQKINNLKENIENQTQFSNNLKIEFENIASKNIENQTQLSSNLKTEFENIALKVLEEKNAKITDLNRISLENIVFPFKEKIDEFRNKIDNLQTYEAEKMSGLQKELEKLISINNSVSAEAKNLANALKGDNKLQGTWGEMCLERIFEYAGMTKDVHYESQKQFKADDGKKIPDYIVKLPDGKHIVIDAKTSLVAYEKYYNTQNEDDKKNSLKEHSSSVKRHIDELATKDYISLPGLNQPEYALMFVPLDGAISIALDDKPDLIEYAFKKNIAIVTPSTLLATLKTIQYIWRQENQKKNVIEIAKQGGSLYDNFVTFVEVLREADKKISEAKSKTQEAIKRLSASDKKGNSLIAKAQRLKDLGSPTKKEIPEDLLKNGDKNDAV</sequence>
<dbReference type="EMBL" id="AP009510">
    <property type="protein sequence ID" value="BAG14181.1"/>
    <property type="molecule type" value="Genomic_DNA"/>
</dbReference>
<evidence type="ECO:0000256" key="4">
    <source>
        <dbReference type="ARBA" id="ARBA00023172"/>
    </source>
</evidence>
<dbReference type="PANTHER" id="PTHR30563">
    <property type="entry name" value="DNA RECOMBINATION PROTEIN RMUC"/>
    <property type="match status" value="1"/>
</dbReference>
<feature type="region of interest" description="Disordered" evidence="6">
    <location>
        <begin position="488"/>
        <end position="509"/>
    </location>
</feature>
<dbReference type="KEGG" id="rsd:TGRD_687"/>
<accession>B1GYT8</accession>
<keyword evidence="7" id="KW-0472">Membrane</keyword>
<gene>
    <name evidence="8" type="ordered locus">TGRD_687</name>
</gene>
<evidence type="ECO:0000256" key="5">
    <source>
        <dbReference type="SAM" id="Coils"/>
    </source>
</evidence>
<name>B1GYT8_ENDTX</name>